<dbReference type="RefSeq" id="WP_092220876.1">
    <property type="nucleotide sequence ID" value="NZ_CP030050.1"/>
</dbReference>
<name>A0AAE7TLW4_9BRAD</name>
<evidence type="ECO:0000256" key="1">
    <source>
        <dbReference type="SAM" id="MobiDB-lite"/>
    </source>
</evidence>
<feature type="region of interest" description="Disordered" evidence="1">
    <location>
        <begin position="74"/>
        <end position="95"/>
    </location>
</feature>
<organism evidence="2 3">
    <name type="scientific">Bradyrhizobium arachidis</name>
    <dbReference type="NCBI Taxonomy" id="858423"/>
    <lineage>
        <taxon>Bacteria</taxon>
        <taxon>Pseudomonadati</taxon>
        <taxon>Pseudomonadota</taxon>
        <taxon>Alphaproteobacteria</taxon>
        <taxon>Hyphomicrobiales</taxon>
        <taxon>Nitrobacteraceae</taxon>
        <taxon>Bradyrhizobium</taxon>
    </lineage>
</organism>
<accession>A0AAE7TLW4</accession>
<dbReference type="KEGG" id="barh:WN72_44780"/>
<protein>
    <submittedName>
        <fullName evidence="2">Uncharacterized protein</fullName>
    </submittedName>
</protein>
<evidence type="ECO:0000313" key="2">
    <source>
        <dbReference type="EMBL" id="QOZ72611.1"/>
    </source>
</evidence>
<dbReference type="Proteomes" id="UP000594015">
    <property type="component" value="Chromosome"/>
</dbReference>
<sequence>MSEVSRIETMGGGEEFNLDHEVAAWRSKRLRRAASTIGKIQVVRISRRVGALHARTEQGANGVAAKVKWRPRQMDVKPADLPAQQGQPTFDPLSP</sequence>
<reference evidence="2 3" key="1">
    <citation type="submission" date="2018-06" db="EMBL/GenBank/DDBJ databases">
        <title>Comparative genomics of Bradyrhizobium nodulating Arachidis hypogaea.</title>
        <authorList>
            <person name="Li Y."/>
        </authorList>
    </citation>
    <scope>NUCLEOTIDE SEQUENCE [LARGE SCALE GENOMIC DNA]</scope>
    <source>
        <strain evidence="2 3">CCBAU 051107</strain>
    </source>
</reference>
<proteinExistence type="predicted"/>
<dbReference type="AlphaFoldDB" id="A0AAE7TLW4"/>
<gene>
    <name evidence="2" type="ORF">WN72_44780</name>
</gene>
<evidence type="ECO:0000313" key="3">
    <source>
        <dbReference type="Proteomes" id="UP000594015"/>
    </source>
</evidence>
<dbReference type="EMBL" id="CP030050">
    <property type="protein sequence ID" value="QOZ72611.1"/>
    <property type="molecule type" value="Genomic_DNA"/>
</dbReference>